<feature type="region of interest" description="Disordered" evidence="1">
    <location>
        <begin position="463"/>
        <end position="496"/>
    </location>
</feature>
<evidence type="ECO:0000259" key="2">
    <source>
        <dbReference type="Pfam" id="PF08644"/>
    </source>
</evidence>
<evidence type="ECO:0000259" key="3">
    <source>
        <dbReference type="Pfam" id="PF24824"/>
    </source>
</evidence>
<feature type="non-terminal residue" evidence="4">
    <location>
        <position position="1"/>
    </location>
</feature>
<feature type="compositionally biased region" description="Acidic residues" evidence="1">
    <location>
        <begin position="1008"/>
        <end position="1029"/>
    </location>
</feature>
<dbReference type="InterPro" id="IPR029149">
    <property type="entry name" value="Creatin/AminoP/Spt16_N"/>
</dbReference>
<dbReference type="Pfam" id="PF08644">
    <property type="entry name" value="SPT16"/>
    <property type="match status" value="1"/>
</dbReference>
<dbReference type="EMBL" id="GDID01003045">
    <property type="protein sequence ID" value="JAP93561.1"/>
    <property type="molecule type" value="Transcribed_RNA"/>
</dbReference>
<dbReference type="Gene3D" id="2.30.29.210">
    <property type="entry name" value="FACT complex subunit Spt16p/Cdc68p"/>
    <property type="match status" value="1"/>
</dbReference>
<dbReference type="Gene3D" id="3.40.350.10">
    <property type="entry name" value="Creatinase/prolidase N-terminal domain"/>
    <property type="match status" value="1"/>
</dbReference>
<dbReference type="AlphaFoldDB" id="A0A146KDN7"/>
<sequence length="1056" mass="120709">IYQQQVRLLFEQWQHDVDTLVLFQTKEFTQQNPNSPTSALFRAILGEEAFGTIIVINFQTMSVDIGIISERYHVQMDQLFKQPCSIKTVVYRIQKSASGGVPSGLSNIFENMKKYQKIGLFTQEIKYHSESKLMQQFYEFLNQNKMQQVDYTQQTLQFLAHINEKHKIQLIDNCKYSLASLEFIYKNLNTDRYINNPSLNMKALCQKFNQEAKELEKSSTYQSICNLRDLPSAQKYFSACSGADQDLLFKSLQQLKTGISSTSLATQKQLAVLNISTAHQTAVTGSVGRSIIFCQHDLKSKIQKAMEFVTKIHEMCLEQVTEGQTAQQLAEKVRNIKQDSFYEDGVQVIMDLPDLNQVILTGYSQAGVLVNSESQKSRNGLVLTNQQFQITKDQSVQIRTTGQITIAGVKFVATIMDLIFPAEAGAENHRCITSPFYYKSSTSVVLRDYYTIIAIGGQSQQQHQQQQQNQQKIQQVQESSESSESSSAQNEKVDTNEVLDKLKQQMQERMLARLPNQKLICDLQENNDLPEAFSDVEQINKQVQAVKHGILLGDPMYLMINGRPIPLMAQHIYSVTLNEDPEYNQIKIKFIAPGQIVGKKEFHPQVSLYQDSTFLKELVFETTQISTAQKIKKELLEYKAKGDKLISKQQQEMSISLAIDPDNKMDKQIKQFLTQPEAPKTKAVANPLDRNVLGGTLLLKPKYQLKSQKGGRKDMGELYICENGLRYKLIPSIGPSIDSFIGFKQIRNIFYEKFTNSNHTAVLCVQLWHKVKMSDLLLDKKMANELQVEKQQYDFISFICSLESDTKLGTSNDREDMMAERQKLEQMKRASVYIEKFIHNIQEQLLKYEEAVGIKDISKYICKLAKHTKDLRMEASVEQQSLQRVYSYSNNAIGCFNKKVSAAVNLDDVEMVVFENVSISQRRAFQAAFVFKDVRVEPFMLKQVEFDFITQIQAYLLKKGVFYTEISDSQAWSVVKANLNKERDVFNAFVQKGGWVDFLGLNESVHDADDDDEPSGSVFDEGDDEESDGYSDVKSESKIEESGDDEDDYYDWDRSD</sequence>
<dbReference type="Gene3D" id="2.30.29.30">
    <property type="entry name" value="Pleckstrin-homology domain (PH domain)/Phosphotyrosine-binding domain (PTB)"/>
    <property type="match status" value="1"/>
</dbReference>
<feature type="compositionally biased region" description="Basic and acidic residues" evidence="1">
    <location>
        <begin position="1031"/>
        <end position="1041"/>
    </location>
</feature>
<feature type="domain" description="FACT complex subunit SPT16 middle" evidence="2">
    <location>
        <begin position="560"/>
        <end position="650"/>
    </location>
</feature>
<evidence type="ECO:0000256" key="1">
    <source>
        <dbReference type="SAM" id="MobiDB-lite"/>
    </source>
</evidence>
<dbReference type="InterPro" id="IPR013953">
    <property type="entry name" value="FACT_SPT16_M"/>
</dbReference>
<accession>A0A146KDN7</accession>
<name>A0A146KDN7_9EUKA</name>
<organism evidence="4">
    <name type="scientific">Trepomonas sp. PC1</name>
    <dbReference type="NCBI Taxonomy" id="1076344"/>
    <lineage>
        <taxon>Eukaryota</taxon>
        <taxon>Metamonada</taxon>
        <taxon>Diplomonadida</taxon>
        <taxon>Hexamitidae</taxon>
        <taxon>Hexamitinae</taxon>
        <taxon>Trepomonas</taxon>
    </lineage>
</organism>
<dbReference type="InterPro" id="IPR056595">
    <property type="entry name" value="Fact-SPT16_PH"/>
</dbReference>
<feature type="region of interest" description="Disordered" evidence="1">
    <location>
        <begin position="1006"/>
        <end position="1056"/>
    </location>
</feature>
<proteinExistence type="predicted"/>
<reference evidence="4" key="1">
    <citation type="submission" date="2015-07" db="EMBL/GenBank/DDBJ databases">
        <title>Adaptation to a free-living lifestyle via gene acquisitions in the diplomonad Trepomonas sp. PC1.</title>
        <authorList>
            <person name="Xu F."/>
            <person name="Jerlstrom-Hultqvist J."/>
            <person name="Kolisko M."/>
            <person name="Simpson A.G.B."/>
            <person name="Roger A.J."/>
            <person name="Svard S.G."/>
            <person name="Andersson J.O."/>
        </authorList>
    </citation>
    <scope>NUCLEOTIDE SEQUENCE</scope>
    <source>
        <strain evidence="4">PC1</strain>
    </source>
</reference>
<evidence type="ECO:0000313" key="4">
    <source>
        <dbReference type="EMBL" id="JAP93561.1"/>
    </source>
</evidence>
<feature type="domain" description="FACT complex subunit SPT16 PH-like" evidence="3">
    <location>
        <begin position="705"/>
        <end position="841"/>
    </location>
</feature>
<protein>
    <submittedName>
        <fullName evidence="4">FACT complex subunit (SPT16/CDC68)-containing protein</fullName>
    </submittedName>
</protein>
<feature type="compositionally biased region" description="Low complexity" evidence="1">
    <location>
        <begin position="463"/>
        <end position="489"/>
    </location>
</feature>
<dbReference type="Pfam" id="PF24824">
    <property type="entry name" value="PH_SPT16"/>
    <property type="match status" value="1"/>
</dbReference>
<gene>
    <name evidence="4" type="ORF">TPC1_14120</name>
</gene>
<dbReference type="InterPro" id="IPR011993">
    <property type="entry name" value="PH-like_dom_sf"/>
</dbReference>